<keyword evidence="3" id="KW-1185">Reference proteome</keyword>
<evidence type="ECO:0000313" key="2">
    <source>
        <dbReference type="EMBL" id="KAJ9630314.1"/>
    </source>
</evidence>
<reference evidence="2" key="1">
    <citation type="submission" date="2022-10" db="EMBL/GenBank/DDBJ databases">
        <title>Culturing micro-colonial fungi from biological soil crusts in the Mojave desert and describing Neophaeococcomyces mojavensis, and introducing the new genera and species Taxawa tesnikishii.</title>
        <authorList>
            <person name="Kurbessoian T."/>
            <person name="Stajich J.E."/>
        </authorList>
    </citation>
    <scope>NUCLEOTIDE SEQUENCE</scope>
    <source>
        <strain evidence="2">TK_35</strain>
    </source>
</reference>
<sequence>MARVKSKKRQRRGRNRGKRNPRGPQLTTAQKMARPLSDHRPNKNVQQAPVSKEEREAMFNTVKHFTQVERDPDVENDILLLFKSRQPSLYHKHVNHEAYGPDDLSSDVTRGINGIIQEHAKRRDLTKGMDIEVPQHTVTEEMKDFNDRYMGRLSEARYNQLQGLVETDYPAIRMGEDLPSCISSSQLPDSVAFMINRYIKAHLPDDVKEEIQKGEDDEEEKVDHEEDIIDIDGDMEFC</sequence>
<gene>
    <name evidence="2" type="ORF">H2204_008532</name>
</gene>
<organism evidence="2 3">
    <name type="scientific">Knufia peltigerae</name>
    <dbReference type="NCBI Taxonomy" id="1002370"/>
    <lineage>
        <taxon>Eukaryota</taxon>
        <taxon>Fungi</taxon>
        <taxon>Dikarya</taxon>
        <taxon>Ascomycota</taxon>
        <taxon>Pezizomycotina</taxon>
        <taxon>Eurotiomycetes</taxon>
        <taxon>Chaetothyriomycetidae</taxon>
        <taxon>Chaetothyriales</taxon>
        <taxon>Trichomeriaceae</taxon>
        <taxon>Knufia</taxon>
    </lineage>
</organism>
<evidence type="ECO:0000313" key="3">
    <source>
        <dbReference type="Proteomes" id="UP001172681"/>
    </source>
</evidence>
<dbReference type="AlphaFoldDB" id="A0AA38XZV5"/>
<name>A0AA38XZV5_9EURO</name>
<dbReference type="EMBL" id="JAPDRN010000062">
    <property type="protein sequence ID" value="KAJ9630314.1"/>
    <property type="molecule type" value="Genomic_DNA"/>
</dbReference>
<dbReference type="Proteomes" id="UP001172681">
    <property type="component" value="Unassembled WGS sequence"/>
</dbReference>
<comment type="caution">
    <text evidence="2">The sequence shown here is derived from an EMBL/GenBank/DDBJ whole genome shotgun (WGS) entry which is preliminary data.</text>
</comment>
<feature type="compositionally biased region" description="Basic residues" evidence="1">
    <location>
        <begin position="1"/>
        <end position="21"/>
    </location>
</feature>
<evidence type="ECO:0000256" key="1">
    <source>
        <dbReference type="SAM" id="MobiDB-lite"/>
    </source>
</evidence>
<protein>
    <submittedName>
        <fullName evidence="2">Uncharacterized protein</fullName>
    </submittedName>
</protein>
<feature type="region of interest" description="Disordered" evidence="1">
    <location>
        <begin position="1"/>
        <end position="53"/>
    </location>
</feature>
<proteinExistence type="predicted"/>
<accession>A0AA38XZV5</accession>